<gene>
    <name evidence="3" type="ORF">FMAN_07864</name>
</gene>
<keyword evidence="2" id="KW-0812">Transmembrane</keyword>
<comment type="caution">
    <text evidence="3">The sequence shown here is derived from an EMBL/GenBank/DDBJ whole genome shotgun (WGS) entry which is preliminary data.</text>
</comment>
<keyword evidence="2" id="KW-0472">Membrane</keyword>
<keyword evidence="4" id="KW-1185">Reference proteome</keyword>
<evidence type="ECO:0000256" key="1">
    <source>
        <dbReference type="SAM" id="MobiDB-lite"/>
    </source>
</evidence>
<reference evidence="4" key="1">
    <citation type="journal article" date="2016" name="Genome Biol. Evol.">
        <title>Comparative 'omics' of the Fusarium fujikuroi species complex highlights differences in genetic potential and metabolite synthesis.</title>
        <authorList>
            <person name="Niehaus E.-M."/>
            <person name="Muensterkoetter M."/>
            <person name="Proctor R.H."/>
            <person name="Brown D.W."/>
            <person name="Sharon A."/>
            <person name="Idan Y."/>
            <person name="Oren-Young L."/>
            <person name="Sieber C.M."/>
            <person name="Novak O."/>
            <person name="Pencik A."/>
            <person name="Tarkowska D."/>
            <person name="Hromadova K."/>
            <person name="Freeman S."/>
            <person name="Maymon M."/>
            <person name="Elazar M."/>
            <person name="Youssef S.A."/>
            <person name="El-Shabrawy E.S.M."/>
            <person name="Shalaby A.B.A."/>
            <person name="Houterman P."/>
            <person name="Brock N.L."/>
            <person name="Burkhardt I."/>
            <person name="Tsavkelova E.A."/>
            <person name="Dickschat J.S."/>
            <person name="Galuszka P."/>
            <person name="Gueldener U."/>
            <person name="Tudzynski B."/>
        </authorList>
    </citation>
    <scope>NUCLEOTIDE SEQUENCE [LARGE SCALE GENOMIC DNA]</scope>
    <source>
        <strain evidence="4">MRC7560</strain>
    </source>
</reference>
<dbReference type="RefSeq" id="XP_041687067.1">
    <property type="nucleotide sequence ID" value="XM_041821271.1"/>
</dbReference>
<proteinExistence type="predicted"/>
<sequence>MAKKDKKDLPKTAQQDKKARQELNTASYNVWTLILQVLCCGLITGGAS</sequence>
<evidence type="ECO:0000313" key="3">
    <source>
        <dbReference type="EMBL" id="CVL01639.1"/>
    </source>
</evidence>
<dbReference type="GeneID" id="65087125"/>
<accession>A0A1L7TUF4</accession>
<feature type="region of interest" description="Disordered" evidence="1">
    <location>
        <begin position="1"/>
        <end position="21"/>
    </location>
</feature>
<keyword evidence="2" id="KW-1133">Transmembrane helix</keyword>
<dbReference type="AlphaFoldDB" id="A0A1L7TUF4"/>
<protein>
    <submittedName>
        <fullName evidence="3">Uncharacterized protein</fullName>
    </submittedName>
</protein>
<evidence type="ECO:0000313" key="4">
    <source>
        <dbReference type="Proteomes" id="UP000184255"/>
    </source>
</evidence>
<evidence type="ECO:0000256" key="2">
    <source>
        <dbReference type="SAM" id="Phobius"/>
    </source>
</evidence>
<organism evidence="3 4">
    <name type="scientific">Fusarium mangiferae</name>
    <name type="common">Mango malformation disease fungus</name>
    <dbReference type="NCBI Taxonomy" id="192010"/>
    <lineage>
        <taxon>Eukaryota</taxon>
        <taxon>Fungi</taxon>
        <taxon>Dikarya</taxon>
        <taxon>Ascomycota</taxon>
        <taxon>Pezizomycotina</taxon>
        <taxon>Sordariomycetes</taxon>
        <taxon>Hypocreomycetidae</taxon>
        <taxon>Hypocreales</taxon>
        <taxon>Nectriaceae</taxon>
        <taxon>Fusarium</taxon>
        <taxon>Fusarium fujikuroi species complex</taxon>
    </lineage>
</organism>
<dbReference type="Proteomes" id="UP000184255">
    <property type="component" value="Unassembled WGS sequence"/>
</dbReference>
<name>A0A1L7TUF4_FUSMA</name>
<dbReference type="EMBL" id="FCQH01000012">
    <property type="protein sequence ID" value="CVL01639.1"/>
    <property type="molecule type" value="Genomic_DNA"/>
</dbReference>
<dbReference type="VEuPathDB" id="FungiDB:FMAN_07864"/>
<feature type="transmembrane region" description="Helical" evidence="2">
    <location>
        <begin position="28"/>
        <end position="47"/>
    </location>
</feature>